<reference evidence="6 7" key="2">
    <citation type="submission" date="2021-10" db="EMBL/GenBank/DDBJ databases">
        <authorList>
            <person name="Piombo E."/>
        </authorList>
    </citation>
    <scope>NUCLEOTIDE SEQUENCE [LARGE SCALE GENOMIC DNA]</scope>
</reference>
<dbReference type="OrthoDB" id="440553at2759"/>
<evidence type="ECO:0000256" key="4">
    <source>
        <dbReference type="ARBA" id="ARBA00023136"/>
    </source>
</evidence>
<dbReference type="PANTHER" id="PTHR23501:SF43">
    <property type="entry name" value="MULTIDRUG TRANSPORTER, PUTATIVE (AFU_ORTHOLOGUE AFUA_6G03040)-RELATED"/>
    <property type="match status" value="1"/>
</dbReference>
<feature type="transmembrane region" description="Helical" evidence="5">
    <location>
        <begin position="6"/>
        <end position="24"/>
    </location>
</feature>
<organism evidence="6 7">
    <name type="scientific">Clonostachys byssicola</name>
    <dbReference type="NCBI Taxonomy" id="160290"/>
    <lineage>
        <taxon>Eukaryota</taxon>
        <taxon>Fungi</taxon>
        <taxon>Dikarya</taxon>
        <taxon>Ascomycota</taxon>
        <taxon>Pezizomycotina</taxon>
        <taxon>Sordariomycetes</taxon>
        <taxon>Hypocreomycetidae</taxon>
        <taxon>Hypocreales</taxon>
        <taxon>Bionectriaceae</taxon>
        <taxon>Clonostachys</taxon>
    </lineage>
</organism>
<name>A0A9N9UEP8_9HYPO</name>
<dbReference type="GO" id="GO:0005886">
    <property type="term" value="C:plasma membrane"/>
    <property type="evidence" value="ECO:0007669"/>
    <property type="project" value="TreeGrafter"/>
</dbReference>
<dbReference type="EMBL" id="CABFNO020001465">
    <property type="protein sequence ID" value="CAG9989326.1"/>
    <property type="molecule type" value="Genomic_DNA"/>
</dbReference>
<comment type="caution">
    <text evidence="6">The sequence shown here is derived from an EMBL/GenBank/DDBJ whole genome shotgun (WGS) entry which is preliminary data.</text>
</comment>
<evidence type="ECO:0000256" key="5">
    <source>
        <dbReference type="SAM" id="Phobius"/>
    </source>
</evidence>
<keyword evidence="3 5" id="KW-1133">Transmembrane helix</keyword>
<dbReference type="Gene3D" id="1.20.1250.20">
    <property type="entry name" value="MFS general substrate transporter like domains"/>
    <property type="match status" value="1"/>
</dbReference>
<dbReference type="SUPFAM" id="SSF103473">
    <property type="entry name" value="MFS general substrate transporter"/>
    <property type="match status" value="1"/>
</dbReference>
<evidence type="ECO:0000313" key="6">
    <source>
        <dbReference type="EMBL" id="CAG9989326.1"/>
    </source>
</evidence>
<feature type="transmembrane region" description="Helical" evidence="5">
    <location>
        <begin position="186"/>
        <end position="208"/>
    </location>
</feature>
<dbReference type="GO" id="GO:0022857">
    <property type="term" value="F:transmembrane transporter activity"/>
    <property type="evidence" value="ECO:0007669"/>
    <property type="project" value="InterPro"/>
</dbReference>
<comment type="subcellular location">
    <subcellularLocation>
        <location evidence="1">Membrane</location>
        <topology evidence="1">Multi-pass membrane protein</topology>
    </subcellularLocation>
</comment>
<dbReference type="AlphaFoldDB" id="A0A9N9UEP8"/>
<gene>
    <name evidence="6" type="ORF">CBYS24578_00014857</name>
</gene>
<dbReference type="Proteomes" id="UP000754883">
    <property type="component" value="Unassembled WGS sequence"/>
</dbReference>
<evidence type="ECO:0000256" key="2">
    <source>
        <dbReference type="ARBA" id="ARBA00022692"/>
    </source>
</evidence>
<dbReference type="Pfam" id="PF07690">
    <property type="entry name" value="MFS_1"/>
    <property type="match status" value="1"/>
</dbReference>
<dbReference type="InterPro" id="IPR011701">
    <property type="entry name" value="MFS"/>
</dbReference>
<dbReference type="InterPro" id="IPR036259">
    <property type="entry name" value="MFS_trans_sf"/>
</dbReference>
<feature type="transmembrane region" description="Helical" evidence="5">
    <location>
        <begin position="262"/>
        <end position="280"/>
    </location>
</feature>
<feature type="transmembrane region" description="Helical" evidence="5">
    <location>
        <begin position="45"/>
        <end position="64"/>
    </location>
</feature>
<accession>A0A9N9UEP8</accession>
<proteinExistence type="predicted"/>
<feature type="transmembrane region" description="Helical" evidence="5">
    <location>
        <begin position="220"/>
        <end position="241"/>
    </location>
</feature>
<feature type="transmembrane region" description="Helical" evidence="5">
    <location>
        <begin position="158"/>
        <end position="179"/>
    </location>
</feature>
<reference evidence="7" key="1">
    <citation type="submission" date="2019-06" db="EMBL/GenBank/DDBJ databases">
        <authorList>
            <person name="Broberg M."/>
        </authorList>
    </citation>
    <scope>NUCLEOTIDE SEQUENCE [LARGE SCALE GENOMIC DNA]</scope>
</reference>
<feature type="transmembrane region" description="Helical" evidence="5">
    <location>
        <begin position="76"/>
        <end position="99"/>
    </location>
</feature>
<keyword evidence="7" id="KW-1185">Reference proteome</keyword>
<evidence type="ECO:0000256" key="3">
    <source>
        <dbReference type="ARBA" id="ARBA00022989"/>
    </source>
</evidence>
<evidence type="ECO:0000313" key="7">
    <source>
        <dbReference type="Proteomes" id="UP000754883"/>
    </source>
</evidence>
<feature type="transmembrane region" description="Helical" evidence="5">
    <location>
        <begin position="120"/>
        <end position="146"/>
    </location>
</feature>
<sequence>MLMSPLLASVPSALLVAVLLCFIIPNRFPHHGRATPPPRASVKTFDLVGSTSTLAGVTLLITGLEEAAASLRWKTALTIGPLCASGVAWGVFLASQWYISRPGRTRAQPVFPWRFCQDRVIMGLFVNTFMTGAVSVTCVVLIPFRYQTAAGLSPLQAGARLILFSGASPIGAIVAAALCKKRRMPPLYVMMFGEILQILGLVLATTLLTSSNDRDDPALYGLQVCIGFGMGFVMGTATLLTPAIAERRDLAVASAAVVQFRFLGGAVILSIATAVGNTWIRNSLSDVLSAEQLKALFRSTQSINRLPDDLHDEWRHFSVP</sequence>
<keyword evidence="4 5" id="KW-0472">Membrane</keyword>
<protein>
    <submittedName>
        <fullName evidence="6">Uncharacterized protein</fullName>
    </submittedName>
</protein>
<keyword evidence="2 5" id="KW-0812">Transmembrane</keyword>
<dbReference type="PANTHER" id="PTHR23501">
    <property type="entry name" value="MAJOR FACILITATOR SUPERFAMILY"/>
    <property type="match status" value="1"/>
</dbReference>
<evidence type="ECO:0000256" key="1">
    <source>
        <dbReference type="ARBA" id="ARBA00004141"/>
    </source>
</evidence>